<dbReference type="AlphaFoldDB" id="A0AAE1FSC4"/>
<proteinExistence type="predicted"/>
<dbReference type="EMBL" id="JAWQEG010001518">
    <property type="protein sequence ID" value="KAK3878891.1"/>
    <property type="molecule type" value="Genomic_DNA"/>
</dbReference>
<name>A0AAE1FSC4_PETCI</name>
<gene>
    <name evidence="1" type="ORF">Pcinc_016520</name>
</gene>
<evidence type="ECO:0008006" key="3">
    <source>
        <dbReference type="Google" id="ProtNLM"/>
    </source>
</evidence>
<dbReference type="Proteomes" id="UP001286313">
    <property type="component" value="Unassembled WGS sequence"/>
</dbReference>
<comment type="caution">
    <text evidence="1">The sequence shown here is derived from an EMBL/GenBank/DDBJ whole genome shotgun (WGS) entry which is preliminary data.</text>
</comment>
<evidence type="ECO:0000313" key="2">
    <source>
        <dbReference type="Proteomes" id="UP001286313"/>
    </source>
</evidence>
<protein>
    <recommendedName>
        <fullName evidence="3">C2H2-type domain-containing protein</fullName>
    </recommendedName>
</protein>
<accession>A0AAE1FSC4</accession>
<evidence type="ECO:0000313" key="1">
    <source>
        <dbReference type="EMBL" id="KAK3878891.1"/>
    </source>
</evidence>
<reference evidence="1" key="1">
    <citation type="submission" date="2023-10" db="EMBL/GenBank/DDBJ databases">
        <title>Genome assemblies of two species of porcelain crab, Petrolisthes cinctipes and Petrolisthes manimaculis (Anomura: Porcellanidae).</title>
        <authorList>
            <person name="Angst P."/>
        </authorList>
    </citation>
    <scope>NUCLEOTIDE SEQUENCE</scope>
    <source>
        <strain evidence="1">PB745_01</strain>
        <tissue evidence="1">Gill</tissue>
    </source>
</reference>
<organism evidence="1 2">
    <name type="scientific">Petrolisthes cinctipes</name>
    <name type="common">Flat porcelain crab</name>
    <dbReference type="NCBI Taxonomy" id="88211"/>
    <lineage>
        <taxon>Eukaryota</taxon>
        <taxon>Metazoa</taxon>
        <taxon>Ecdysozoa</taxon>
        <taxon>Arthropoda</taxon>
        <taxon>Crustacea</taxon>
        <taxon>Multicrustacea</taxon>
        <taxon>Malacostraca</taxon>
        <taxon>Eumalacostraca</taxon>
        <taxon>Eucarida</taxon>
        <taxon>Decapoda</taxon>
        <taxon>Pleocyemata</taxon>
        <taxon>Anomura</taxon>
        <taxon>Galatheoidea</taxon>
        <taxon>Porcellanidae</taxon>
        <taxon>Petrolisthes</taxon>
    </lineage>
</organism>
<sequence length="85" mass="9960">MIHETQCEACVECGNTFGDNTNLLHQQLMVYHHLKCWVCGMCSQSYTYSQDLQNYLNKQHNLNFHHINPYNTRHEVYVVPELGSS</sequence>
<keyword evidence="2" id="KW-1185">Reference proteome</keyword>